<proteinExistence type="predicted"/>
<gene>
    <name evidence="3" type="ORF">UU50_C0009G0028</name>
</gene>
<reference evidence="3 4" key="1">
    <citation type="journal article" date="2015" name="Nature">
        <title>rRNA introns, odd ribosomes, and small enigmatic genomes across a large radiation of phyla.</title>
        <authorList>
            <person name="Brown C.T."/>
            <person name="Hug L.A."/>
            <person name="Thomas B.C."/>
            <person name="Sharon I."/>
            <person name="Castelle C.J."/>
            <person name="Singh A."/>
            <person name="Wilkins M.J."/>
            <person name="Williams K.H."/>
            <person name="Banfield J.F."/>
        </authorList>
    </citation>
    <scope>NUCLEOTIDE SEQUENCE [LARGE SCALE GENOMIC DNA]</scope>
</reference>
<dbReference type="CDD" id="cd03801">
    <property type="entry name" value="GT4_PimA-like"/>
    <property type="match status" value="1"/>
</dbReference>
<sequence length="366" mass="41648">MIGQKGIATDQRAGGIERHVREVSKRLALIGHEVFVYARAKYHPEKPSDIEGVKMIFIPTIYSKNIEAILHTFISSLHAVRQKYDVIHYHGVGPATLAWIPRLFAPHATVIVTFHSQDRFHKKWGFFARMYLWFGEWAAVKFSHYCIAVSHEMQVYCRDHYRTEVVYIPNGAEIKIVEGNDELEKFGLKSKKYFINVGRLVPQKGLHFLIKAFKSIETEMQLAIVGAPSFSEGYYTELRELASDDARIHFLGFQEGKTLEQLYACAYAYVHPSEYEGLPLVVLEAMSYGLMPIVSDIAPNLEAIHGIGLTFPSGDASALHERLMYAIAHPQVVEDQSEEARAVVEAYFNWDTITDHIESVYVTARH</sequence>
<evidence type="ECO:0000259" key="1">
    <source>
        <dbReference type="Pfam" id="PF00534"/>
    </source>
</evidence>
<protein>
    <submittedName>
        <fullName evidence="3">Glycosyltransferase</fullName>
    </submittedName>
</protein>
<dbReference type="GO" id="GO:0016757">
    <property type="term" value="F:glycosyltransferase activity"/>
    <property type="evidence" value="ECO:0007669"/>
    <property type="project" value="InterPro"/>
</dbReference>
<dbReference type="EMBL" id="LCAW01000009">
    <property type="protein sequence ID" value="KKR99211.1"/>
    <property type="molecule type" value="Genomic_DNA"/>
</dbReference>
<dbReference type="PANTHER" id="PTHR45947:SF3">
    <property type="entry name" value="SULFOQUINOVOSYL TRANSFERASE SQD2"/>
    <property type="match status" value="1"/>
</dbReference>
<dbReference type="SUPFAM" id="SSF53756">
    <property type="entry name" value="UDP-Glycosyltransferase/glycogen phosphorylase"/>
    <property type="match status" value="1"/>
</dbReference>
<keyword evidence="3" id="KW-0808">Transferase</keyword>
<organism evidence="3 4">
    <name type="scientific">Candidatus Uhrbacteria bacterium GW2011_GWC1_41_20</name>
    <dbReference type="NCBI Taxonomy" id="1618983"/>
    <lineage>
        <taxon>Bacteria</taxon>
        <taxon>Candidatus Uhriibacteriota</taxon>
    </lineage>
</organism>
<dbReference type="Pfam" id="PF00534">
    <property type="entry name" value="Glycos_transf_1"/>
    <property type="match status" value="1"/>
</dbReference>
<feature type="domain" description="Glycosyl transferase family 1" evidence="1">
    <location>
        <begin position="186"/>
        <end position="341"/>
    </location>
</feature>
<evidence type="ECO:0000259" key="2">
    <source>
        <dbReference type="Pfam" id="PF13439"/>
    </source>
</evidence>
<name>A0A0G0VHV3_9BACT</name>
<dbReference type="PANTHER" id="PTHR45947">
    <property type="entry name" value="SULFOQUINOVOSYL TRANSFERASE SQD2"/>
    <property type="match status" value="1"/>
</dbReference>
<evidence type="ECO:0000313" key="3">
    <source>
        <dbReference type="EMBL" id="KKR99211.1"/>
    </source>
</evidence>
<comment type="caution">
    <text evidence="3">The sequence shown here is derived from an EMBL/GenBank/DDBJ whole genome shotgun (WGS) entry which is preliminary data.</text>
</comment>
<dbReference type="Proteomes" id="UP000033930">
    <property type="component" value="Unassembled WGS sequence"/>
</dbReference>
<dbReference type="InterPro" id="IPR050194">
    <property type="entry name" value="Glycosyltransferase_grp1"/>
</dbReference>
<evidence type="ECO:0000313" key="4">
    <source>
        <dbReference type="Proteomes" id="UP000033930"/>
    </source>
</evidence>
<dbReference type="Pfam" id="PF13439">
    <property type="entry name" value="Glyco_transf_4"/>
    <property type="match status" value="1"/>
</dbReference>
<dbReference type="InterPro" id="IPR028098">
    <property type="entry name" value="Glyco_trans_4-like_N"/>
</dbReference>
<feature type="domain" description="Glycosyltransferase subfamily 4-like N-terminal" evidence="2">
    <location>
        <begin position="14"/>
        <end position="172"/>
    </location>
</feature>
<accession>A0A0G0VHV3</accession>
<dbReference type="Gene3D" id="3.40.50.2000">
    <property type="entry name" value="Glycogen Phosphorylase B"/>
    <property type="match status" value="2"/>
</dbReference>
<dbReference type="AlphaFoldDB" id="A0A0G0VHV3"/>
<dbReference type="InterPro" id="IPR001296">
    <property type="entry name" value="Glyco_trans_1"/>
</dbReference>